<dbReference type="EMBL" id="JARPMG010000001">
    <property type="protein sequence ID" value="KAJ8104088.1"/>
    <property type="molecule type" value="Genomic_DNA"/>
</dbReference>
<feature type="domain" description="AB hydrolase-1" evidence="1">
    <location>
        <begin position="93"/>
        <end position="340"/>
    </location>
</feature>
<dbReference type="PANTHER" id="PTHR43194">
    <property type="entry name" value="HYDROLASE ALPHA/BETA FOLD FAMILY"/>
    <property type="match status" value="1"/>
</dbReference>
<dbReference type="GeneID" id="80881539"/>
<proteinExistence type="predicted"/>
<dbReference type="RefSeq" id="XP_056047538.1">
    <property type="nucleotide sequence ID" value="XM_056186373.1"/>
</dbReference>
<dbReference type="Pfam" id="PF00561">
    <property type="entry name" value="Abhydrolase_1"/>
    <property type="match status" value="1"/>
</dbReference>
<comment type="caution">
    <text evidence="2">The sequence shown here is derived from an EMBL/GenBank/DDBJ whole genome shotgun (WGS) entry which is preliminary data.</text>
</comment>
<evidence type="ECO:0000313" key="3">
    <source>
        <dbReference type="Proteomes" id="UP001217417"/>
    </source>
</evidence>
<sequence length="390" mass="44402">MTDMAAAESVFNIERRIFPAVQPRLDKRAVQHPDDRLEIVGKIYTPKSNTNPQKGDVTIVAAHANGLGKELYEPLFVALLYYSVHARFRIRYILITDIVNQGESGVRNENKLGDCMSWTDVSRDLFVILQILRPPQPVFAMGHSMGGAQLFNLAVLHPSLFSGIIGIDPIIESKEDATAVGLNPAKLSSHRKDVWPSKEEAIKYFKKRTMYRRWDPRVFDLWIKYGLRDLPTKLYREVHGSSADSNQTQVTLTTTRYQEVWTFVTVNPDYLDKVGNSPPPLDRPDSVEIFDQLHKVKIPTLFITGGQSDVNDRIHKKTAVMKHAKLITINNASHFIPFEEVEGTAEHVIAFLSKVLEQWQRDNYDDERTPRDTGFNSIYVAALDIRNSKL</sequence>
<gene>
    <name evidence="2" type="ORF">POJ06DRAFT_243522</name>
</gene>
<dbReference type="Proteomes" id="UP001217417">
    <property type="component" value="Unassembled WGS sequence"/>
</dbReference>
<evidence type="ECO:0000259" key="1">
    <source>
        <dbReference type="Pfam" id="PF00561"/>
    </source>
</evidence>
<dbReference type="AlphaFoldDB" id="A0AAD7QZP7"/>
<dbReference type="Gene3D" id="3.40.50.1820">
    <property type="entry name" value="alpha/beta hydrolase"/>
    <property type="match status" value="1"/>
</dbReference>
<dbReference type="PANTHER" id="PTHR43194:SF2">
    <property type="entry name" value="PEROXISOMAL MEMBRANE PROTEIN LPX1"/>
    <property type="match status" value="1"/>
</dbReference>
<dbReference type="InterPro" id="IPR029058">
    <property type="entry name" value="AB_hydrolase_fold"/>
</dbReference>
<organism evidence="2 3">
    <name type="scientific">Lipomyces tetrasporus</name>
    <dbReference type="NCBI Taxonomy" id="54092"/>
    <lineage>
        <taxon>Eukaryota</taxon>
        <taxon>Fungi</taxon>
        <taxon>Dikarya</taxon>
        <taxon>Ascomycota</taxon>
        <taxon>Saccharomycotina</taxon>
        <taxon>Lipomycetes</taxon>
        <taxon>Lipomycetales</taxon>
        <taxon>Lipomycetaceae</taxon>
        <taxon>Lipomyces</taxon>
    </lineage>
</organism>
<reference evidence="2" key="1">
    <citation type="submission" date="2023-03" db="EMBL/GenBank/DDBJ databases">
        <title>Near-Complete genome sequence of Lipomyces tetrasporous NRRL Y-64009, an oleaginous yeast capable of growing on lignocellulosic hydrolysates.</title>
        <authorList>
            <consortium name="Lawrence Berkeley National Laboratory"/>
            <person name="Jagtap S.S."/>
            <person name="Liu J.-J."/>
            <person name="Walukiewicz H.E."/>
            <person name="Pangilinan J."/>
            <person name="Lipzen A."/>
            <person name="Ahrendt S."/>
            <person name="Koriabine M."/>
            <person name="Cobaugh K."/>
            <person name="Salamov A."/>
            <person name="Yoshinaga Y."/>
            <person name="Ng V."/>
            <person name="Daum C."/>
            <person name="Grigoriev I.V."/>
            <person name="Slininger P.J."/>
            <person name="Dien B.S."/>
            <person name="Jin Y.-S."/>
            <person name="Rao C.V."/>
        </authorList>
    </citation>
    <scope>NUCLEOTIDE SEQUENCE</scope>
    <source>
        <strain evidence="2">NRRL Y-64009</strain>
    </source>
</reference>
<dbReference type="SUPFAM" id="SSF53474">
    <property type="entry name" value="alpha/beta-Hydrolases"/>
    <property type="match status" value="1"/>
</dbReference>
<name>A0AAD7QZP7_9ASCO</name>
<protein>
    <submittedName>
        <fullName evidence="2">Alpha/beta-hydrolase</fullName>
    </submittedName>
</protein>
<dbReference type="InterPro" id="IPR050228">
    <property type="entry name" value="Carboxylesterase_BioH"/>
</dbReference>
<accession>A0AAD7QZP7</accession>
<dbReference type="InterPro" id="IPR000073">
    <property type="entry name" value="AB_hydrolase_1"/>
</dbReference>
<evidence type="ECO:0000313" key="2">
    <source>
        <dbReference type="EMBL" id="KAJ8104088.1"/>
    </source>
</evidence>
<keyword evidence="3" id="KW-1185">Reference proteome</keyword>